<proteinExistence type="predicted"/>
<accession>A0AAF0IL12</accession>
<dbReference type="PANTHER" id="PTHR17598">
    <property type="entry name" value="DNA POLYMERASE DELTA SUBUNIT 3"/>
    <property type="match status" value="1"/>
</dbReference>
<evidence type="ECO:0000256" key="5">
    <source>
        <dbReference type="SAM" id="MobiDB-lite"/>
    </source>
</evidence>
<dbReference type="Pfam" id="PF09507">
    <property type="entry name" value="CDC27"/>
    <property type="match status" value="1"/>
</dbReference>
<gene>
    <name evidence="6" type="primary">cdc27</name>
    <name evidence="6" type="ORF">PRK78_006688</name>
</gene>
<keyword evidence="3" id="KW-0235">DNA replication</keyword>
<dbReference type="AlphaFoldDB" id="A0AAF0IL12"/>
<comment type="subcellular location">
    <subcellularLocation>
        <location evidence="1">Nucleus</location>
    </subcellularLocation>
</comment>
<keyword evidence="4" id="KW-0539">Nucleus</keyword>
<protein>
    <recommendedName>
        <fullName evidence="2">DNA polymerase delta subunit 3</fullName>
    </recommendedName>
</protein>
<dbReference type="GO" id="GO:1904161">
    <property type="term" value="P:DNA synthesis involved in UV-damage excision repair"/>
    <property type="evidence" value="ECO:0007669"/>
    <property type="project" value="TreeGrafter"/>
</dbReference>
<dbReference type="GO" id="GO:0003887">
    <property type="term" value="F:DNA-directed DNA polymerase activity"/>
    <property type="evidence" value="ECO:0007669"/>
    <property type="project" value="TreeGrafter"/>
</dbReference>
<feature type="compositionally biased region" description="Polar residues" evidence="5">
    <location>
        <begin position="362"/>
        <end position="377"/>
    </location>
</feature>
<evidence type="ECO:0000256" key="2">
    <source>
        <dbReference type="ARBA" id="ARBA00017589"/>
    </source>
</evidence>
<organism evidence="6 7">
    <name type="scientific">Emydomyces testavorans</name>
    <dbReference type="NCBI Taxonomy" id="2070801"/>
    <lineage>
        <taxon>Eukaryota</taxon>
        <taxon>Fungi</taxon>
        <taxon>Dikarya</taxon>
        <taxon>Ascomycota</taxon>
        <taxon>Pezizomycotina</taxon>
        <taxon>Eurotiomycetes</taxon>
        <taxon>Eurotiomycetidae</taxon>
        <taxon>Onygenales</taxon>
        <taxon>Nannizziopsiaceae</taxon>
        <taxon>Emydomyces</taxon>
    </lineage>
</organism>
<dbReference type="Proteomes" id="UP001219355">
    <property type="component" value="Chromosome 4"/>
</dbReference>
<evidence type="ECO:0000313" key="6">
    <source>
        <dbReference type="EMBL" id="WEW61198.1"/>
    </source>
</evidence>
<feature type="compositionally biased region" description="Basic residues" evidence="5">
    <location>
        <begin position="378"/>
        <end position="391"/>
    </location>
</feature>
<feature type="region of interest" description="Disordered" evidence="5">
    <location>
        <begin position="176"/>
        <end position="391"/>
    </location>
</feature>
<dbReference type="GO" id="GO:0006297">
    <property type="term" value="P:nucleotide-excision repair, DNA gap filling"/>
    <property type="evidence" value="ECO:0007669"/>
    <property type="project" value="TreeGrafter"/>
</dbReference>
<feature type="compositionally biased region" description="Basic and acidic residues" evidence="5">
    <location>
        <begin position="215"/>
        <end position="227"/>
    </location>
</feature>
<dbReference type="EMBL" id="CP120630">
    <property type="protein sequence ID" value="WEW61198.1"/>
    <property type="molecule type" value="Genomic_DNA"/>
</dbReference>
<dbReference type="InterPro" id="IPR041913">
    <property type="entry name" value="POLD3_sf"/>
</dbReference>
<name>A0AAF0IL12_9EURO</name>
<dbReference type="PANTHER" id="PTHR17598:SF13">
    <property type="entry name" value="DNA POLYMERASE DELTA SUBUNIT 3"/>
    <property type="match status" value="1"/>
</dbReference>
<evidence type="ECO:0000256" key="1">
    <source>
        <dbReference type="ARBA" id="ARBA00004123"/>
    </source>
</evidence>
<keyword evidence="7" id="KW-1185">Reference proteome</keyword>
<dbReference type="Gene3D" id="3.90.1030.20">
    <property type="entry name" value="DNA polymerase delta, p66 (Cdc27) subunit, wHTH domain"/>
    <property type="match status" value="1"/>
</dbReference>
<feature type="compositionally biased region" description="Basic and acidic residues" evidence="5">
    <location>
        <begin position="306"/>
        <end position="330"/>
    </location>
</feature>
<reference evidence="6" key="1">
    <citation type="submission" date="2023-03" db="EMBL/GenBank/DDBJ databases">
        <title>Emydomyces testavorans Genome Sequence.</title>
        <authorList>
            <person name="Hoyer L."/>
        </authorList>
    </citation>
    <scope>NUCLEOTIDE SEQUENCE</scope>
    <source>
        <strain evidence="6">16-2883</strain>
    </source>
</reference>
<sequence>MTLNYKIYLAEKVLSDQEHVTYRDLSRALNVHCNHAKRMLYEFHRHENSKKPKSVNATYLITGVLEKLAGGPIRKRLGDGDDEIMQSSPFVSSQLVPEDESSDEEIPVTSILLVKEEELDDARRKFKAVYSIFVYSVQPTSPPDLNILADIMDIVSSQDPLQYGPMYGMIQNKNVKRRTGSAPAPVAASNSDKPKVQKQRSVKEEEKPNALAQEIKTEAKGDSEPRPASRQSAESQTSRKDTKRPTSAKRSGSDLFKAFAKTKPPAKKKKEPANASGAESGEPSGVEDVIMDDDSEEEREDLFLDTGERSNSNKDRETRKEREDKLKKMMEDDDEMPDAPEVALEAPPSVTEEATEMEKLNTEISEPTSATAPVRNSTARRRGRRRVMKKKMFRDADGYLVTKEEPMWESFSEEEPEPPKKKPPLVSTAAKPGKGGQRPNQGNIMSFFGKK</sequence>
<dbReference type="GO" id="GO:0006271">
    <property type="term" value="P:DNA strand elongation involved in DNA replication"/>
    <property type="evidence" value="ECO:0007669"/>
    <property type="project" value="TreeGrafter"/>
</dbReference>
<feature type="region of interest" description="Disordered" evidence="5">
    <location>
        <begin position="407"/>
        <end position="451"/>
    </location>
</feature>
<evidence type="ECO:0000256" key="3">
    <source>
        <dbReference type="ARBA" id="ARBA00022705"/>
    </source>
</evidence>
<evidence type="ECO:0000313" key="7">
    <source>
        <dbReference type="Proteomes" id="UP001219355"/>
    </source>
</evidence>
<dbReference type="GO" id="GO:0043625">
    <property type="term" value="C:delta DNA polymerase complex"/>
    <property type="evidence" value="ECO:0007669"/>
    <property type="project" value="InterPro"/>
</dbReference>
<feature type="compositionally biased region" description="Acidic residues" evidence="5">
    <location>
        <begin position="289"/>
        <end position="300"/>
    </location>
</feature>
<dbReference type="InterPro" id="IPR019038">
    <property type="entry name" value="POLD3"/>
</dbReference>
<evidence type="ECO:0000256" key="4">
    <source>
        <dbReference type="ARBA" id="ARBA00023242"/>
    </source>
</evidence>